<dbReference type="AlphaFoldDB" id="X0RQM0"/>
<dbReference type="PANTHER" id="PTHR15949">
    <property type="entry name" value="TESTIS-EXPRESSED PROTEIN 264"/>
    <property type="match status" value="1"/>
</dbReference>
<dbReference type="PANTHER" id="PTHR15949:SF3">
    <property type="entry name" value="TESTIS-EXPRESSED PROTEIN 264"/>
    <property type="match status" value="1"/>
</dbReference>
<comment type="caution">
    <text evidence="2">The sequence shown here is derived from an EMBL/GenBank/DDBJ whole genome shotgun (WGS) entry which is preliminary data.</text>
</comment>
<name>X0RQM0_9ZZZZ</name>
<dbReference type="InterPro" id="IPR029442">
    <property type="entry name" value="GyrI-like"/>
</dbReference>
<gene>
    <name evidence="2" type="ORF">S01H1_17340</name>
</gene>
<protein>
    <recommendedName>
        <fullName evidence="1">GyrI-like small molecule binding domain-containing protein</fullName>
    </recommendedName>
</protein>
<accession>X0RQM0</accession>
<dbReference type="Pfam" id="PF06445">
    <property type="entry name" value="GyrI-like"/>
    <property type="match status" value="1"/>
</dbReference>
<evidence type="ECO:0000259" key="1">
    <source>
        <dbReference type="Pfam" id="PF06445"/>
    </source>
</evidence>
<dbReference type="InterPro" id="IPR011256">
    <property type="entry name" value="Reg_factor_effector_dom_sf"/>
</dbReference>
<reference evidence="2" key="1">
    <citation type="journal article" date="2014" name="Front. Microbiol.">
        <title>High frequency of phylogenetically diverse reductive dehalogenase-homologous genes in deep subseafloor sedimentary metagenomes.</title>
        <authorList>
            <person name="Kawai M."/>
            <person name="Futagami T."/>
            <person name="Toyoda A."/>
            <person name="Takaki Y."/>
            <person name="Nishi S."/>
            <person name="Hori S."/>
            <person name="Arai W."/>
            <person name="Tsubouchi T."/>
            <person name="Morono Y."/>
            <person name="Uchiyama I."/>
            <person name="Ito T."/>
            <person name="Fujiyama A."/>
            <person name="Inagaki F."/>
            <person name="Takami H."/>
        </authorList>
    </citation>
    <scope>NUCLEOTIDE SEQUENCE</scope>
    <source>
        <strain evidence="2">Expedition CK06-06</strain>
    </source>
</reference>
<dbReference type="EMBL" id="BARS01009190">
    <property type="protein sequence ID" value="GAF71154.1"/>
    <property type="molecule type" value="Genomic_DNA"/>
</dbReference>
<dbReference type="Gene3D" id="3.20.80.10">
    <property type="entry name" value="Regulatory factor, effector binding domain"/>
    <property type="match status" value="1"/>
</dbReference>
<organism evidence="2">
    <name type="scientific">marine sediment metagenome</name>
    <dbReference type="NCBI Taxonomy" id="412755"/>
    <lineage>
        <taxon>unclassified sequences</taxon>
        <taxon>metagenomes</taxon>
        <taxon>ecological metagenomes</taxon>
    </lineage>
</organism>
<evidence type="ECO:0000313" key="2">
    <source>
        <dbReference type="EMBL" id="GAF71154.1"/>
    </source>
</evidence>
<sequence>MGSATLEEWLYYSLLESDKTETFKGFGIYYDNPKKVEKSKLRSEAGCILEEKDIEKYSSLSEKYNIKIFPKKRYITTEFPFKGKLSVIFSIMKVYPALNKFTKQNGFNEESAVMEIYDETTNS</sequence>
<feature type="non-terminal residue" evidence="2">
    <location>
        <position position="123"/>
    </location>
</feature>
<proteinExistence type="predicted"/>
<feature type="domain" description="GyrI-like small molecule binding" evidence="1">
    <location>
        <begin position="17"/>
        <end position="120"/>
    </location>
</feature>